<keyword evidence="1" id="KW-1133">Transmembrane helix</keyword>
<dbReference type="PANTHER" id="PTHR43341">
    <property type="entry name" value="AMINO ACID PERMEASE"/>
    <property type="match status" value="1"/>
</dbReference>
<dbReference type="PANTHER" id="PTHR43341:SF35">
    <property type="entry name" value="ACID TRANSPORTER, PUTATIVE-RELATED"/>
    <property type="match status" value="1"/>
</dbReference>
<reference evidence="2 3" key="1">
    <citation type="journal article" date="2023" name="bioRxiv">
        <title>High-quality genome assemblies of four members of thePodospora anserinaspecies complex.</title>
        <authorList>
            <person name="Ament-Velasquez S.L."/>
            <person name="Vogan A.A."/>
            <person name="Wallerman O."/>
            <person name="Hartmann F."/>
            <person name="Gautier V."/>
            <person name="Silar P."/>
            <person name="Giraud T."/>
            <person name="Johannesson H."/>
        </authorList>
    </citation>
    <scope>NUCLEOTIDE SEQUENCE [LARGE SCALE GENOMIC DNA]</scope>
    <source>
        <strain evidence="2 3">CBS 415.72m</strain>
    </source>
</reference>
<evidence type="ECO:0000313" key="3">
    <source>
        <dbReference type="Proteomes" id="UP001323405"/>
    </source>
</evidence>
<dbReference type="GeneID" id="87903632"/>
<evidence type="ECO:0000313" key="2">
    <source>
        <dbReference type="EMBL" id="KAK4653132.1"/>
    </source>
</evidence>
<comment type="caution">
    <text evidence="2">The sequence shown here is derived from an EMBL/GenBank/DDBJ whole genome shotgun (WGS) entry which is preliminary data.</text>
</comment>
<evidence type="ECO:0000256" key="1">
    <source>
        <dbReference type="SAM" id="Phobius"/>
    </source>
</evidence>
<organism evidence="2 3">
    <name type="scientific">Podospora pseudocomata</name>
    <dbReference type="NCBI Taxonomy" id="2093779"/>
    <lineage>
        <taxon>Eukaryota</taxon>
        <taxon>Fungi</taxon>
        <taxon>Dikarya</taxon>
        <taxon>Ascomycota</taxon>
        <taxon>Pezizomycotina</taxon>
        <taxon>Sordariomycetes</taxon>
        <taxon>Sordariomycetidae</taxon>
        <taxon>Sordariales</taxon>
        <taxon>Podosporaceae</taxon>
        <taxon>Podospora</taxon>
    </lineage>
</organism>
<dbReference type="Proteomes" id="UP001323405">
    <property type="component" value="Unassembled WGS sequence"/>
</dbReference>
<dbReference type="InterPro" id="IPR050524">
    <property type="entry name" value="APC_YAT"/>
</dbReference>
<name>A0ABR0GBJ4_9PEZI</name>
<sequence length="168" mass="19117">MAGAIMMVAYMGREGSVGARLDELANNCTVSCLVVYTSICATYLYFFRTLEDAKIYANTSESQAASYDLACVVLILFNGVGAFIEPFNIRKFIAAYISLPVFILLILCYNIRKHGFRFRDWWTDKSGDLSQTVQASSNTRKGRLEFPDSGITRHNWAVFVHWVWVWLK</sequence>
<gene>
    <name evidence="2" type="ORF">QC762_0080450</name>
</gene>
<keyword evidence="1" id="KW-0472">Membrane</keyword>
<keyword evidence="3" id="KW-1185">Reference proteome</keyword>
<feature type="transmembrane region" description="Helical" evidence="1">
    <location>
        <begin position="67"/>
        <end position="87"/>
    </location>
</feature>
<dbReference type="EMBL" id="JAFFHA010000007">
    <property type="protein sequence ID" value="KAK4653132.1"/>
    <property type="molecule type" value="Genomic_DNA"/>
</dbReference>
<dbReference type="RefSeq" id="XP_062742107.1">
    <property type="nucleotide sequence ID" value="XM_062883900.1"/>
</dbReference>
<protein>
    <submittedName>
        <fullName evidence="2">Uncharacterized protein</fullName>
    </submittedName>
</protein>
<proteinExistence type="predicted"/>
<feature type="transmembrane region" description="Helical" evidence="1">
    <location>
        <begin position="93"/>
        <end position="111"/>
    </location>
</feature>
<keyword evidence="1" id="KW-0812">Transmembrane</keyword>
<accession>A0ABR0GBJ4</accession>